<dbReference type="EMBL" id="JAATJH010000001">
    <property type="protein sequence ID" value="NJC24770.1"/>
    <property type="molecule type" value="Genomic_DNA"/>
</dbReference>
<accession>A0ABX0X6T4</accession>
<evidence type="ECO:0000313" key="2">
    <source>
        <dbReference type="EMBL" id="NJC24770.1"/>
    </source>
</evidence>
<evidence type="ECO:0000313" key="3">
    <source>
        <dbReference type="Proteomes" id="UP000770785"/>
    </source>
</evidence>
<evidence type="ECO:0000256" key="1">
    <source>
        <dbReference type="SAM" id="SignalP"/>
    </source>
</evidence>
<keyword evidence="3" id="KW-1185">Reference proteome</keyword>
<comment type="caution">
    <text evidence="2">The sequence shown here is derived from an EMBL/GenBank/DDBJ whole genome shotgun (WGS) entry which is preliminary data.</text>
</comment>
<dbReference type="Proteomes" id="UP000770785">
    <property type="component" value="Unassembled WGS sequence"/>
</dbReference>
<name>A0ABX0X6T4_9BACT</name>
<keyword evidence="1" id="KW-0732">Signal</keyword>
<organism evidence="2 3">
    <name type="scientific">Neolewinella antarctica</name>
    <dbReference type="NCBI Taxonomy" id="442734"/>
    <lineage>
        <taxon>Bacteria</taxon>
        <taxon>Pseudomonadati</taxon>
        <taxon>Bacteroidota</taxon>
        <taxon>Saprospiria</taxon>
        <taxon>Saprospirales</taxon>
        <taxon>Lewinellaceae</taxon>
        <taxon>Neolewinella</taxon>
    </lineage>
</organism>
<gene>
    <name evidence="2" type="ORF">GGR27_000251</name>
</gene>
<reference evidence="2 3" key="1">
    <citation type="submission" date="2020-03" db="EMBL/GenBank/DDBJ databases">
        <title>Genomic Encyclopedia of Type Strains, Phase IV (KMG-IV): sequencing the most valuable type-strain genomes for metagenomic binning, comparative biology and taxonomic classification.</title>
        <authorList>
            <person name="Goeker M."/>
        </authorList>
    </citation>
    <scope>NUCLEOTIDE SEQUENCE [LARGE SCALE GENOMIC DNA]</scope>
    <source>
        <strain evidence="2 3">DSM 105096</strain>
    </source>
</reference>
<dbReference type="RefSeq" id="WP_168035579.1">
    <property type="nucleotide sequence ID" value="NZ_JAATJH010000001.1"/>
</dbReference>
<protein>
    <submittedName>
        <fullName evidence="2">Uncharacterized protein</fullName>
    </submittedName>
</protein>
<feature type="chain" id="PRO_5047229493" evidence="1">
    <location>
        <begin position="25"/>
        <end position="111"/>
    </location>
</feature>
<feature type="signal peptide" evidence="1">
    <location>
        <begin position="1"/>
        <end position="24"/>
    </location>
</feature>
<proteinExistence type="predicted"/>
<sequence>MKNSTKRSFWFLMFLTCTALPLSAQFGVTAFYNFNNIRANSSEVRDNYSYPIEDGVELQAHYWFRLPKKRIEFQPTVFYAGTTIGLEGFFSDQFYNIRDYGFQFEVNIYPL</sequence>